<dbReference type="AlphaFoldDB" id="B1ZTJ6"/>
<proteinExistence type="predicted"/>
<keyword evidence="1" id="KW-0732">Signal</keyword>
<name>B1ZTJ6_OPITP</name>
<evidence type="ECO:0000313" key="2">
    <source>
        <dbReference type="EMBL" id="ACB73941.1"/>
    </source>
</evidence>
<dbReference type="RefSeq" id="WP_012373479.1">
    <property type="nucleotide sequence ID" value="NC_010571.1"/>
</dbReference>
<evidence type="ECO:0008006" key="4">
    <source>
        <dbReference type="Google" id="ProtNLM"/>
    </source>
</evidence>
<dbReference type="Proteomes" id="UP000007013">
    <property type="component" value="Chromosome"/>
</dbReference>
<sequence length="462" mass="47790">MKIRLLLFLAFASAAHAITYVGDRMVVPPFDRNDGANFVGMVTLARPGVYRAADWNVVGQVRLAAPGDYTVVATSGGINFVGQLIGPNGPATLHVKYARGTNFVAGTIDRNVTVLDESSPLSGLPAWLRTFTVAVGDSFVYSPPVVVAGGCQWRRNGEVMPGATEPTLTQPCVQPIDAGIYTLEVTEAGGTRTIAAAVVAIRSPVKITGDAIEVTADVLHPNGVRYDQWLMTGASATLTADPGQVTRISFLDLTDDIVQVEFSGAGSLTIALSNASGPDLPVNYHQSVRYMKGHATILVADADSTTNVSVFSVGRANAVNRSVFKEGVVYDGVADIAALVVQSASGRAGGLFLGNAHFFAASGMTGVFAAGIQVAGPVRIGNVSAFDQAMPVLVFGHAAEVCIAGGDLWQDNGRAVEVWGIGGVCLAAGSKSNGEILLALPNLGKLISDGVDVTGVLIEPGP</sequence>
<feature type="signal peptide" evidence="1">
    <location>
        <begin position="1"/>
        <end position="17"/>
    </location>
</feature>
<organism evidence="2 3">
    <name type="scientific">Opitutus terrae (strain DSM 11246 / JCM 15787 / PB90-1)</name>
    <dbReference type="NCBI Taxonomy" id="452637"/>
    <lineage>
        <taxon>Bacteria</taxon>
        <taxon>Pseudomonadati</taxon>
        <taxon>Verrucomicrobiota</taxon>
        <taxon>Opitutia</taxon>
        <taxon>Opitutales</taxon>
        <taxon>Opitutaceae</taxon>
        <taxon>Opitutus</taxon>
    </lineage>
</organism>
<accession>B1ZTJ6</accession>
<evidence type="ECO:0000256" key="1">
    <source>
        <dbReference type="SAM" id="SignalP"/>
    </source>
</evidence>
<reference evidence="2 3" key="1">
    <citation type="journal article" date="2011" name="J. Bacteriol.">
        <title>Genome sequence of the verrucomicrobium Opitutus terrae PB90-1, an abundant inhabitant of rice paddy soil ecosystems.</title>
        <authorList>
            <person name="van Passel M.W."/>
            <person name="Kant R."/>
            <person name="Palva A."/>
            <person name="Copeland A."/>
            <person name="Lucas S."/>
            <person name="Lapidus A."/>
            <person name="Glavina del Rio T."/>
            <person name="Pitluck S."/>
            <person name="Goltsman E."/>
            <person name="Clum A."/>
            <person name="Sun H."/>
            <person name="Schmutz J."/>
            <person name="Larimer F.W."/>
            <person name="Land M.L."/>
            <person name="Hauser L."/>
            <person name="Kyrpides N."/>
            <person name="Mikhailova N."/>
            <person name="Richardson P.P."/>
            <person name="Janssen P.H."/>
            <person name="de Vos W.M."/>
            <person name="Smidt H."/>
        </authorList>
    </citation>
    <scope>NUCLEOTIDE SEQUENCE [LARGE SCALE GENOMIC DNA]</scope>
    <source>
        <strain evidence="3">DSM 11246 / JCM 15787 / PB90-1</strain>
    </source>
</reference>
<dbReference type="KEGG" id="ote:Oter_0651"/>
<gene>
    <name evidence="2" type="ordered locus">Oter_0651</name>
</gene>
<dbReference type="InterPro" id="IPR013783">
    <property type="entry name" value="Ig-like_fold"/>
</dbReference>
<dbReference type="eggNOG" id="COG1680">
    <property type="taxonomic scope" value="Bacteria"/>
</dbReference>
<evidence type="ECO:0000313" key="3">
    <source>
        <dbReference type="Proteomes" id="UP000007013"/>
    </source>
</evidence>
<dbReference type="EMBL" id="CP001032">
    <property type="protein sequence ID" value="ACB73941.1"/>
    <property type="molecule type" value="Genomic_DNA"/>
</dbReference>
<dbReference type="HOGENOM" id="CLU_504163_0_0_0"/>
<protein>
    <recommendedName>
        <fullName evidence="4">MBG domain-containing protein</fullName>
    </recommendedName>
</protein>
<dbReference type="Gene3D" id="2.60.40.10">
    <property type="entry name" value="Immunoglobulins"/>
    <property type="match status" value="1"/>
</dbReference>
<feature type="chain" id="PRO_5002774556" description="MBG domain-containing protein" evidence="1">
    <location>
        <begin position="18"/>
        <end position="462"/>
    </location>
</feature>
<keyword evidence="3" id="KW-1185">Reference proteome</keyword>